<accession>A0AAU7QZX2</accession>
<protein>
    <submittedName>
        <fullName evidence="1">Uncharacterized protein</fullName>
    </submittedName>
</protein>
<organism evidence="1">
    <name type="scientific">Micromonospora sp. HUAS YX12</name>
    <dbReference type="NCBI Taxonomy" id="3156396"/>
    <lineage>
        <taxon>Bacteria</taxon>
        <taxon>Bacillati</taxon>
        <taxon>Actinomycetota</taxon>
        <taxon>Actinomycetes</taxon>
        <taxon>Micromonosporales</taxon>
        <taxon>Micromonosporaceae</taxon>
        <taxon>Micromonospora</taxon>
    </lineage>
</organism>
<dbReference type="AlphaFoldDB" id="A0AAU7QZX2"/>
<name>A0AAU7QZX2_9ACTN</name>
<dbReference type="RefSeq" id="WP_349878199.1">
    <property type="nucleotide sequence ID" value="NZ_CP157974.1"/>
</dbReference>
<sequence>MSDRLWFRLDDVLPLAEHAASTGAHRRTRQQYRAGVPDQAALIWSHDIDGDWLSSYGVPRWYDVDGAGHRVRAETWIHTATGATGNPVPADDGNGFLPLHTDHFDGRRDLLDLLRHARRHGMHWFGLHPGPAGETTGGRYRVSRSRGDISPPLATWAPATVTCDVVGGGAYRALVATGYTALAGTGVLCRFPRFAVQRMAVHLDALYPGDMPGEHPRLWFDGDEVTVEWEDDDGLGSRWVEADRVVPDANGCYAVGAYQWPWSRVASEATTRATDPEGRSR</sequence>
<gene>
    <name evidence="1" type="ORF">ABIH81_29935</name>
</gene>
<dbReference type="EMBL" id="CP157974">
    <property type="protein sequence ID" value="XBT81791.1"/>
    <property type="molecule type" value="Genomic_DNA"/>
</dbReference>
<reference evidence="1" key="1">
    <citation type="submission" date="2024-06" db="EMBL/GenBank/DDBJ databases">
        <title>Micromonospora sp. strain HUAS YX12 genome sequences.</title>
        <authorList>
            <person name="Mo P."/>
        </authorList>
    </citation>
    <scope>NUCLEOTIDE SEQUENCE</scope>
    <source>
        <strain evidence="1">HUAS YX12</strain>
    </source>
</reference>
<evidence type="ECO:0000313" key="1">
    <source>
        <dbReference type="EMBL" id="XBT81791.1"/>
    </source>
</evidence>
<proteinExistence type="predicted"/>